<keyword evidence="8" id="KW-1185">Reference proteome</keyword>
<evidence type="ECO:0000256" key="4">
    <source>
        <dbReference type="ARBA" id="ARBA00023136"/>
    </source>
</evidence>
<evidence type="ECO:0000256" key="5">
    <source>
        <dbReference type="SAM" id="MobiDB-lite"/>
    </source>
</evidence>
<dbReference type="InterPro" id="IPR003339">
    <property type="entry name" value="ABC/ECF_trnsptr_transmembrane"/>
</dbReference>
<evidence type="ECO:0000256" key="3">
    <source>
        <dbReference type="ARBA" id="ARBA00022989"/>
    </source>
</evidence>
<evidence type="ECO:0000256" key="1">
    <source>
        <dbReference type="ARBA" id="ARBA00004141"/>
    </source>
</evidence>
<feature type="compositionally biased region" description="Basic residues" evidence="5">
    <location>
        <begin position="218"/>
        <end position="235"/>
    </location>
</feature>
<proteinExistence type="predicted"/>
<evidence type="ECO:0000313" key="8">
    <source>
        <dbReference type="Proteomes" id="UP001304125"/>
    </source>
</evidence>
<organism evidence="7 8">
    <name type="scientific">Demequina capsici</name>
    <dbReference type="NCBI Taxonomy" id="3075620"/>
    <lineage>
        <taxon>Bacteria</taxon>
        <taxon>Bacillati</taxon>
        <taxon>Actinomycetota</taxon>
        <taxon>Actinomycetes</taxon>
        <taxon>Micrococcales</taxon>
        <taxon>Demequinaceae</taxon>
        <taxon>Demequina</taxon>
    </lineage>
</organism>
<feature type="region of interest" description="Disordered" evidence="5">
    <location>
        <begin position="200"/>
        <end position="235"/>
    </location>
</feature>
<keyword evidence="3 6" id="KW-1133">Transmembrane helix</keyword>
<dbReference type="CDD" id="cd16914">
    <property type="entry name" value="EcfT"/>
    <property type="match status" value="1"/>
</dbReference>
<evidence type="ECO:0000256" key="2">
    <source>
        <dbReference type="ARBA" id="ARBA00022692"/>
    </source>
</evidence>
<comment type="subcellular location">
    <subcellularLocation>
        <location evidence="1">Membrane</location>
        <topology evidence="1">Multi-pass membrane protein</topology>
    </subcellularLocation>
</comment>
<evidence type="ECO:0000313" key="7">
    <source>
        <dbReference type="EMBL" id="WNM23230.1"/>
    </source>
</evidence>
<name>A0AA96F5P2_9MICO</name>
<keyword evidence="2 6" id="KW-0812">Transmembrane</keyword>
<sequence>MNPTLGNYRPLRTPLHLAPAWFKVLLLAAVSVLMVLVQDVATGLAFAAASLTLYLSTMPPWKVALKAIFWTTLFAAMAAGYQLWRGELRLGLDIATDLFTVVFLALAVSSSTPMSEMLDLLSGLLRPLRRFVPHETIGLMFSLLIRLIPEMMQILGQSRQAAMARGAERSPRAILVPAATRTVGFAVDLGQALHARGIADEATEDHSDELTEEIPQSRRARRAVSSRRARQRRAG</sequence>
<keyword evidence="4 6" id="KW-0472">Membrane</keyword>
<dbReference type="RefSeq" id="WP_313495984.1">
    <property type="nucleotide sequence ID" value="NZ_CP134879.1"/>
</dbReference>
<dbReference type="GO" id="GO:0005886">
    <property type="term" value="C:plasma membrane"/>
    <property type="evidence" value="ECO:0007669"/>
    <property type="project" value="UniProtKB-ARBA"/>
</dbReference>
<reference evidence="7 8" key="1">
    <citation type="submission" date="2023-09" db="EMBL/GenBank/DDBJ databases">
        <title>Demequina sp. a novel bacteria isolated from Capsicum annuum.</title>
        <authorList>
            <person name="Humaira Z."/>
            <person name="Lee J."/>
            <person name="Cho D."/>
        </authorList>
    </citation>
    <scope>NUCLEOTIDE SEQUENCE [LARGE SCALE GENOMIC DNA]</scope>
    <source>
        <strain evidence="7 8">OYTSA14</strain>
    </source>
</reference>
<dbReference type="AlphaFoldDB" id="A0AA96F5P2"/>
<protein>
    <submittedName>
        <fullName evidence="7">Energy-coupling factor transporter transmembrane protein EcfT</fullName>
    </submittedName>
</protein>
<dbReference type="EMBL" id="CP134879">
    <property type="protein sequence ID" value="WNM23230.1"/>
    <property type="molecule type" value="Genomic_DNA"/>
</dbReference>
<dbReference type="Proteomes" id="UP001304125">
    <property type="component" value="Chromosome"/>
</dbReference>
<feature type="transmembrane region" description="Helical" evidence="6">
    <location>
        <begin position="67"/>
        <end position="84"/>
    </location>
</feature>
<gene>
    <name evidence="7" type="ORF">RN606_07585</name>
</gene>
<feature type="transmembrane region" description="Helical" evidence="6">
    <location>
        <begin position="20"/>
        <end position="37"/>
    </location>
</feature>
<evidence type="ECO:0000256" key="6">
    <source>
        <dbReference type="SAM" id="Phobius"/>
    </source>
</evidence>
<accession>A0AA96F5P2</accession>